<dbReference type="EMBL" id="AOHX01000026">
    <property type="protein sequence ID" value="ELY47332.1"/>
    <property type="molecule type" value="Genomic_DNA"/>
</dbReference>
<sequence>MPEVENQLEQQQKLAMLVELYFESHNCQVVGLDDRSRECIAEWFAEADDLFGDKSALVFELLNTFSEAKR</sequence>
<protein>
    <submittedName>
        <fullName evidence="1">Uncharacterized protein</fullName>
    </submittedName>
</protein>
<gene>
    <name evidence="1" type="ORF">C495_03702</name>
</gene>
<dbReference type="STRING" id="1230460.C495_03702"/>
<reference evidence="1 2" key="1">
    <citation type="journal article" date="2014" name="PLoS Genet.">
        <title>Phylogenetically driven sequencing of extremely halophilic archaea reveals strategies for static and dynamic osmo-response.</title>
        <authorList>
            <person name="Becker E.A."/>
            <person name="Seitzer P.M."/>
            <person name="Tritt A."/>
            <person name="Larsen D."/>
            <person name="Krusor M."/>
            <person name="Yao A.I."/>
            <person name="Wu D."/>
            <person name="Madern D."/>
            <person name="Eisen J.A."/>
            <person name="Darling A.E."/>
            <person name="Facciotti M.T."/>
        </authorList>
    </citation>
    <scope>NUCLEOTIDE SEQUENCE [LARGE SCALE GENOMIC DNA]</scope>
    <source>
        <strain evidence="1 2">JCM 14089</strain>
    </source>
</reference>
<dbReference type="OrthoDB" id="377982at2157"/>
<dbReference type="Proteomes" id="UP000011661">
    <property type="component" value="Unassembled WGS sequence"/>
</dbReference>
<organism evidence="1 2">
    <name type="scientific">Natronorubrum sulfidifaciens JCM 14089</name>
    <dbReference type="NCBI Taxonomy" id="1230460"/>
    <lineage>
        <taxon>Archaea</taxon>
        <taxon>Methanobacteriati</taxon>
        <taxon>Methanobacteriota</taxon>
        <taxon>Stenosarchaea group</taxon>
        <taxon>Halobacteria</taxon>
        <taxon>Halobacteriales</taxon>
        <taxon>Natrialbaceae</taxon>
        <taxon>Natronorubrum</taxon>
    </lineage>
</organism>
<evidence type="ECO:0000313" key="2">
    <source>
        <dbReference type="Proteomes" id="UP000011661"/>
    </source>
</evidence>
<dbReference type="PATRIC" id="fig|1230460.4.peg.742"/>
<proteinExistence type="predicted"/>
<evidence type="ECO:0000313" key="1">
    <source>
        <dbReference type="EMBL" id="ELY47332.1"/>
    </source>
</evidence>
<name>L9WDA0_9EURY</name>
<accession>L9WDA0</accession>
<comment type="caution">
    <text evidence="1">The sequence shown here is derived from an EMBL/GenBank/DDBJ whole genome shotgun (WGS) entry which is preliminary data.</text>
</comment>
<keyword evidence="2" id="KW-1185">Reference proteome</keyword>
<dbReference type="AlphaFoldDB" id="L9WDA0"/>
<dbReference type="RefSeq" id="WP_008160132.1">
    <property type="nucleotide sequence ID" value="NZ_AOHX01000026.1"/>
</dbReference>